<dbReference type="RefSeq" id="WP_311700745.1">
    <property type="nucleotide sequence ID" value="NZ_JAVREY010000102.1"/>
</dbReference>
<organism evidence="1 2">
    <name type="scientific">Streptomyces gibsoniae</name>
    <dbReference type="NCBI Taxonomy" id="3075529"/>
    <lineage>
        <taxon>Bacteria</taxon>
        <taxon>Bacillati</taxon>
        <taxon>Actinomycetota</taxon>
        <taxon>Actinomycetes</taxon>
        <taxon>Kitasatosporales</taxon>
        <taxon>Streptomycetaceae</taxon>
        <taxon>Streptomyces</taxon>
    </lineage>
</organism>
<dbReference type="EMBL" id="JAVREY010000102">
    <property type="protein sequence ID" value="MDT0469313.1"/>
    <property type="molecule type" value="Genomic_DNA"/>
</dbReference>
<gene>
    <name evidence="1" type="ORF">RM764_41215</name>
</gene>
<protein>
    <submittedName>
        <fullName evidence="1">Uncharacterized protein</fullName>
    </submittedName>
</protein>
<keyword evidence="2" id="KW-1185">Reference proteome</keyword>
<dbReference type="Proteomes" id="UP001183809">
    <property type="component" value="Unassembled WGS sequence"/>
</dbReference>
<accession>A0ABU2U7W8</accession>
<sequence>MTSVPLELPGGERFGDPLLRRSGTCGTVWAAARYSNPSLYTVRLAAHRPADRAEAHSQWSNDTPPGSYGDMLSLATGCVRIESVVVTPKGTGPTARTPCLR</sequence>
<name>A0ABU2U7W8_9ACTN</name>
<evidence type="ECO:0000313" key="2">
    <source>
        <dbReference type="Proteomes" id="UP001183809"/>
    </source>
</evidence>
<proteinExistence type="predicted"/>
<evidence type="ECO:0000313" key="1">
    <source>
        <dbReference type="EMBL" id="MDT0469313.1"/>
    </source>
</evidence>
<reference evidence="2" key="1">
    <citation type="submission" date="2023-07" db="EMBL/GenBank/DDBJ databases">
        <title>30 novel species of actinomycetes from the DSMZ collection.</title>
        <authorList>
            <person name="Nouioui I."/>
        </authorList>
    </citation>
    <scope>NUCLEOTIDE SEQUENCE [LARGE SCALE GENOMIC DNA]</scope>
    <source>
        <strain evidence="2">DSM 41699</strain>
    </source>
</reference>
<comment type="caution">
    <text evidence="1">The sequence shown here is derived from an EMBL/GenBank/DDBJ whole genome shotgun (WGS) entry which is preliminary data.</text>
</comment>